<accession>A0ABY7YT53</accession>
<dbReference type="InterPro" id="IPR001638">
    <property type="entry name" value="Solute-binding_3/MltF_N"/>
</dbReference>
<dbReference type="Gene3D" id="3.40.190.10">
    <property type="entry name" value="Periplasmic binding protein-like II"/>
    <property type="match status" value="2"/>
</dbReference>
<dbReference type="PANTHER" id="PTHR35936">
    <property type="entry name" value="MEMBRANE-BOUND LYTIC MUREIN TRANSGLYCOSYLASE F"/>
    <property type="match status" value="1"/>
</dbReference>
<evidence type="ECO:0000313" key="8">
    <source>
        <dbReference type="Proteomes" id="UP001222118"/>
    </source>
</evidence>
<reference evidence="7 8" key="1">
    <citation type="submission" date="2023-02" db="EMBL/GenBank/DDBJ databases">
        <title>Devosia chondri sp. nov., isolated from the phycosphere of marine algae.</title>
        <authorList>
            <person name="Kim J.M."/>
            <person name="Lee J.K."/>
            <person name="Choi B.J."/>
            <person name="Bayburt H."/>
            <person name="Jeon C.O."/>
        </authorList>
    </citation>
    <scope>NUCLEOTIDE SEQUENCE [LARGE SCALE GENOMIC DNA]</scope>
    <source>
        <strain evidence="7 8">G2-5</strain>
    </source>
</reference>
<feature type="domain" description="Solute-binding protein family 3/N-terminal" evidence="6">
    <location>
        <begin position="28"/>
        <end position="248"/>
    </location>
</feature>
<keyword evidence="8" id="KW-1185">Reference proteome</keyword>
<evidence type="ECO:0000259" key="6">
    <source>
        <dbReference type="SMART" id="SM00062"/>
    </source>
</evidence>
<dbReference type="PANTHER" id="PTHR35936:SF17">
    <property type="entry name" value="ARGININE-BINDING EXTRACELLULAR PROTEIN ARTP"/>
    <property type="match status" value="1"/>
</dbReference>
<dbReference type="InterPro" id="IPR018313">
    <property type="entry name" value="SBP_3_CS"/>
</dbReference>
<dbReference type="CDD" id="cd13702">
    <property type="entry name" value="PBP2_mlr5654_like"/>
    <property type="match status" value="1"/>
</dbReference>
<evidence type="ECO:0000256" key="3">
    <source>
        <dbReference type="ARBA" id="ARBA00022729"/>
    </source>
</evidence>
<evidence type="ECO:0000313" key="7">
    <source>
        <dbReference type="EMBL" id="WDR04496.1"/>
    </source>
</evidence>
<dbReference type="RefSeq" id="WP_282210017.1">
    <property type="nucleotide sequence ID" value="NZ_CP118247.1"/>
</dbReference>
<dbReference type="SUPFAM" id="SSF53850">
    <property type="entry name" value="Periplasmic binding protein-like II"/>
    <property type="match status" value="1"/>
</dbReference>
<feature type="chain" id="PRO_5045583861" evidence="5">
    <location>
        <begin position="25"/>
        <end position="250"/>
    </location>
</feature>
<evidence type="ECO:0000256" key="2">
    <source>
        <dbReference type="ARBA" id="ARBA00010333"/>
    </source>
</evidence>
<dbReference type="Pfam" id="PF00497">
    <property type="entry name" value="SBP_bac_3"/>
    <property type="match status" value="1"/>
</dbReference>
<sequence>MFKKLVTVALVATIAAASAGSAIAQPMQIRIATEGAYPPFNQKDAAGNLVGFDIDIANALCAEMKAECTVVAQDWDGIIPGLVANKYDAIIASMSITPERQQSVGFTEPYYSNYLHVMAKKGSGIAGADDLAGKSVGAERSTVASQWAEDNLGRSADVKLYDTQTAAYSDLDAGRIDAMVSDIYPAYDWLQTHDGFEFIGDNIDIADKIGIAVRKDDNELREALNGALKTIRDNGTYATINAKYFPFDIY</sequence>
<evidence type="ECO:0000256" key="5">
    <source>
        <dbReference type="SAM" id="SignalP"/>
    </source>
</evidence>
<evidence type="ECO:0000256" key="4">
    <source>
        <dbReference type="RuleBase" id="RU003744"/>
    </source>
</evidence>
<organism evidence="7 8">
    <name type="scientific">Devosia rhodophyticola</name>
    <dbReference type="NCBI Taxonomy" id="3026423"/>
    <lineage>
        <taxon>Bacteria</taxon>
        <taxon>Pseudomonadati</taxon>
        <taxon>Pseudomonadota</taxon>
        <taxon>Alphaproteobacteria</taxon>
        <taxon>Hyphomicrobiales</taxon>
        <taxon>Devosiaceae</taxon>
        <taxon>Devosia</taxon>
    </lineage>
</organism>
<comment type="subcellular location">
    <subcellularLocation>
        <location evidence="1">Cell envelope</location>
    </subcellularLocation>
</comment>
<proteinExistence type="inferred from homology"/>
<dbReference type="SMART" id="SM00062">
    <property type="entry name" value="PBPb"/>
    <property type="match status" value="1"/>
</dbReference>
<keyword evidence="3 5" id="KW-0732">Signal</keyword>
<name>A0ABY7YT53_9HYPH</name>
<comment type="similarity">
    <text evidence="2 4">Belongs to the bacterial solute-binding protein 3 family.</text>
</comment>
<dbReference type="Proteomes" id="UP001222118">
    <property type="component" value="Chromosome"/>
</dbReference>
<feature type="signal peptide" evidence="5">
    <location>
        <begin position="1"/>
        <end position="24"/>
    </location>
</feature>
<dbReference type="EMBL" id="CP118247">
    <property type="protein sequence ID" value="WDR04496.1"/>
    <property type="molecule type" value="Genomic_DNA"/>
</dbReference>
<protein>
    <submittedName>
        <fullName evidence="7">ABC transporter substrate-binding protein</fullName>
    </submittedName>
</protein>
<dbReference type="PROSITE" id="PS01039">
    <property type="entry name" value="SBP_BACTERIAL_3"/>
    <property type="match status" value="1"/>
</dbReference>
<evidence type="ECO:0000256" key="1">
    <source>
        <dbReference type="ARBA" id="ARBA00004196"/>
    </source>
</evidence>
<gene>
    <name evidence="7" type="ORF">PSQ90_09105</name>
</gene>